<dbReference type="GO" id="GO:0004672">
    <property type="term" value="F:protein kinase activity"/>
    <property type="evidence" value="ECO:0007669"/>
    <property type="project" value="InterPro"/>
</dbReference>
<comment type="subcellular location">
    <subcellularLocation>
        <location evidence="5">Endomembrane system</location>
        <topology evidence="5">Single-pass type I membrane protein</topology>
    </subcellularLocation>
</comment>
<evidence type="ECO:0000259" key="8">
    <source>
        <dbReference type="PROSITE" id="PS50011"/>
    </source>
</evidence>
<reference evidence="9" key="1">
    <citation type="submission" date="2021-01" db="UniProtKB">
        <authorList>
            <consortium name="EnsemblPlants"/>
        </authorList>
    </citation>
    <scope>IDENTIFICATION</scope>
</reference>
<evidence type="ECO:0000256" key="5">
    <source>
        <dbReference type="ARBA" id="ARBA00046288"/>
    </source>
</evidence>
<evidence type="ECO:0000256" key="3">
    <source>
        <dbReference type="ARBA" id="ARBA00022989"/>
    </source>
</evidence>
<keyword evidence="10" id="KW-1185">Reference proteome</keyword>
<accession>A0A7N1A220</accession>
<evidence type="ECO:0000256" key="2">
    <source>
        <dbReference type="ARBA" id="ARBA00022729"/>
    </source>
</evidence>
<dbReference type="GO" id="GO:0005524">
    <property type="term" value="F:ATP binding"/>
    <property type="evidence" value="ECO:0007669"/>
    <property type="project" value="InterPro"/>
</dbReference>
<feature type="transmembrane region" description="Helical" evidence="7">
    <location>
        <begin position="283"/>
        <end position="305"/>
    </location>
</feature>
<evidence type="ECO:0000256" key="6">
    <source>
        <dbReference type="SAM" id="MobiDB-lite"/>
    </source>
</evidence>
<dbReference type="Proteomes" id="UP000594263">
    <property type="component" value="Unplaced"/>
</dbReference>
<organism evidence="9 10">
    <name type="scientific">Kalanchoe fedtschenkoi</name>
    <name type="common">Lavender scallops</name>
    <name type="synonym">South American air plant</name>
    <dbReference type="NCBI Taxonomy" id="63787"/>
    <lineage>
        <taxon>Eukaryota</taxon>
        <taxon>Viridiplantae</taxon>
        <taxon>Streptophyta</taxon>
        <taxon>Embryophyta</taxon>
        <taxon>Tracheophyta</taxon>
        <taxon>Spermatophyta</taxon>
        <taxon>Magnoliopsida</taxon>
        <taxon>eudicotyledons</taxon>
        <taxon>Gunneridae</taxon>
        <taxon>Pentapetalae</taxon>
        <taxon>Saxifragales</taxon>
        <taxon>Crassulaceae</taxon>
        <taxon>Kalanchoe</taxon>
    </lineage>
</organism>
<dbReference type="Pfam" id="PF07714">
    <property type="entry name" value="PK_Tyr_Ser-Thr"/>
    <property type="match status" value="1"/>
</dbReference>
<evidence type="ECO:0000256" key="7">
    <source>
        <dbReference type="SAM" id="Phobius"/>
    </source>
</evidence>
<dbReference type="Gene3D" id="1.10.510.10">
    <property type="entry name" value="Transferase(Phosphotransferase) domain 1"/>
    <property type="match status" value="1"/>
</dbReference>
<feature type="region of interest" description="Disordered" evidence="6">
    <location>
        <begin position="194"/>
        <end position="277"/>
    </location>
</feature>
<dbReference type="GO" id="GO:0012505">
    <property type="term" value="C:endomembrane system"/>
    <property type="evidence" value="ECO:0007669"/>
    <property type="project" value="UniProtKB-SubCell"/>
</dbReference>
<keyword evidence="4 7" id="KW-0472">Membrane</keyword>
<dbReference type="SUPFAM" id="SSF81995">
    <property type="entry name" value="beta-sandwich domain of Sec23/24"/>
    <property type="match status" value="1"/>
</dbReference>
<dbReference type="InterPro" id="IPR011009">
    <property type="entry name" value="Kinase-like_dom_sf"/>
</dbReference>
<dbReference type="PANTHER" id="PTHR46084">
    <property type="entry name" value="PROTEIN MALE DISCOVERER 2"/>
    <property type="match status" value="1"/>
</dbReference>
<feature type="compositionally biased region" description="Pro residues" evidence="6">
    <location>
        <begin position="198"/>
        <end position="219"/>
    </location>
</feature>
<dbReference type="FunFam" id="3.30.200.20:FF:000489">
    <property type="entry name" value="Inactive receptor-like serine/threonine-protein kinase"/>
    <property type="match status" value="1"/>
</dbReference>
<evidence type="ECO:0000256" key="4">
    <source>
        <dbReference type="ARBA" id="ARBA00023136"/>
    </source>
</evidence>
<dbReference type="AlphaFoldDB" id="A0A7N1A220"/>
<dbReference type="InterPro" id="IPR000719">
    <property type="entry name" value="Prot_kinase_dom"/>
</dbReference>
<evidence type="ECO:0000256" key="1">
    <source>
        <dbReference type="ARBA" id="ARBA00022692"/>
    </source>
</evidence>
<keyword evidence="2" id="KW-0732">Signal</keyword>
<dbReference type="Gramene" id="Kaladp0064s0167.1.v1.1">
    <property type="protein sequence ID" value="Kaladp0064s0167.1.v1.1"/>
    <property type="gene ID" value="Kaladp0064s0167.v1.1"/>
</dbReference>
<dbReference type="EnsemblPlants" id="Kaladp0064s0167.1.v1.1">
    <property type="protein sequence ID" value="Kaladp0064s0167.1.v1.1"/>
    <property type="gene ID" value="Kaladp0064s0167.v1.1"/>
</dbReference>
<evidence type="ECO:0000313" key="10">
    <source>
        <dbReference type="Proteomes" id="UP000594263"/>
    </source>
</evidence>
<dbReference type="PANTHER" id="PTHR46084:SF4">
    <property type="entry name" value="PROTEIN KINASE DOMAIN-CONTAINING PROTEIN"/>
    <property type="match status" value="1"/>
</dbReference>
<keyword evidence="3 7" id="KW-1133">Transmembrane helix</keyword>
<proteinExistence type="predicted"/>
<dbReference type="Gene3D" id="3.30.200.20">
    <property type="entry name" value="Phosphorylase Kinase, domain 1"/>
    <property type="match status" value="1"/>
</dbReference>
<keyword evidence="1 7" id="KW-0812">Transmembrane</keyword>
<dbReference type="SUPFAM" id="SSF56112">
    <property type="entry name" value="Protein kinase-like (PK-like)"/>
    <property type="match status" value="1"/>
</dbReference>
<name>A0A7N1A220_KALFE</name>
<feature type="domain" description="Protein kinase" evidence="8">
    <location>
        <begin position="345"/>
        <end position="608"/>
    </location>
</feature>
<dbReference type="PROSITE" id="PS50011">
    <property type="entry name" value="PROTEIN_KINASE_DOM"/>
    <property type="match status" value="1"/>
</dbReference>
<sequence>MIIAYLHAYCWKQQVSYTCKILRNCKKSSTDRRTHLIILTRIGSISITVVTCSLPDFFLYLFIFVSYARANFVAQVKTIGRRLQQRLEIERPSNQNQPFATRFQPSSARAVKSQLGSGFRSLNVVEAFMDGSRSLGRLRHGCRVLLVVLIACSLYQDSCRCWAANDEEFVQVKVEEGVAFRDKDWFHRRLLQAADTSPSPPAPPSPPPPPFQPPPPPPSTGSNQPVPSPPPFQGNPVPATPPSSGLPPPTPPALPHIPPPESRTPTTTTASEKSSSKSTKQGLIIGLVVAGLVFLTVCGFCVFYWNSKGSHTVKPWMAGLSGQLQKAFVTGVPKLNRSELESACEDFSNVIGMSSIGKVFKGTLSSGVEIAVISLAMGSATDDWSKTVKAQFRKKIEALSKINHKNFINLIGYCEEDSPFTRMLVFEYAPNGTLFEHLHVQESEHLDWGMRLRISMGIAYCLEHMHQLKPPAIHKNLCSSAISLSEDYAAKVTDFTFWNEKGPTEIHAADVELMQPSVPSNIACFGTLLFETVTGKSPYMMSSDYIHRWASDYLRDSTKAPGDIVDPTLGSVPPAELLEIVKVIQSCVQPDSKSRPPMKEVTAMMREITGVGPNAATPKISPLWWAELEVISTE</sequence>
<feature type="compositionally biased region" description="Pro residues" evidence="6">
    <location>
        <begin position="226"/>
        <end position="262"/>
    </location>
</feature>
<dbReference type="InterPro" id="IPR001245">
    <property type="entry name" value="Ser-Thr/Tyr_kinase_cat_dom"/>
</dbReference>
<evidence type="ECO:0000313" key="9">
    <source>
        <dbReference type="EnsemblPlants" id="Kaladp0064s0167.1.v1.1"/>
    </source>
</evidence>
<feature type="compositionally biased region" description="Low complexity" evidence="6">
    <location>
        <begin position="263"/>
        <end position="277"/>
    </location>
</feature>
<protein>
    <recommendedName>
        <fullName evidence="8">Protein kinase domain-containing protein</fullName>
    </recommendedName>
</protein>